<organism evidence="2 3">
    <name type="scientific">Streptomyces mirabilis</name>
    <dbReference type="NCBI Taxonomy" id="68239"/>
    <lineage>
        <taxon>Bacteria</taxon>
        <taxon>Bacillati</taxon>
        <taxon>Actinomycetota</taxon>
        <taxon>Actinomycetes</taxon>
        <taxon>Kitasatosporales</taxon>
        <taxon>Streptomycetaceae</taxon>
        <taxon>Streptomyces</taxon>
    </lineage>
</organism>
<gene>
    <name evidence="2" type="ORF">SAMN02787118_1401</name>
</gene>
<evidence type="ECO:0000256" key="1">
    <source>
        <dbReference type="SAM" id="Phobius"/>
    </source>
</evidence>
<dbReference type="EMBL" id="FONR01000040">
    <property type="protein sequence ID" value="SFH04599.1"/>
    <property type="molecule type" value="Genomic_DNA"/>
</dbReference>
<name>A0A1I2WVH9_9ACTN</name>
<proteinExistence type="predicted"/>
<feature type="transmembrane region" description="Helical" evidence="1">
    <location>
        <begin position="7"/>
        <end position="34"/>
    </location>
</feature>
<keyword evidence="1" id="KW-0472">Membrane</keyword>
<keyword evidence="1" id="KW-1133">Transmembrane helix</keyword>
<accession>A0A1I2WVH9</accession>
<evidence type="ECO:0000313" key="2">
    <source>
        <dbReference type="EMBL" id="SFH04599.1"/>
    </source>
</evidence>
<sequence>MSRREFLILSFVAAVLMYPVYGGAAALAFFFGIIGDHYVK</sequence>
<dbReference type="Proteomes" id="UP000181942">
    <property type="component" value="Unassembled WGS sequence"/>
</dbReference>
<protein>
    <submittedName>
        <fullName evidence="2">Uncharacterized protein</fullName>
    </submittedName>
</protein>
<keyword evidence="1" id="KW-0812">Transmembrane</keyword>
<dbReference type="AlphaFoldDB" id="A0A1I2WVH9"/>
<reference evidence="2 3" key="1">
    <citation type="submission" date="2016-10" db="EMBL/GenBank/DDBJ databases">
        <authorList>
            <person name="de Groot N.N."/>
        </authorList>
    </citation>
    <scope>NUCLEOTIDE SEQUENCE [LARGE SCALE GENOMIC DNA]</scope>
    <source>
        <strain evidence="2 3">OK461</strain>
    </source>
</reference>
<evidence type="ECO:0000313" key="3">
    <source>
        <dbReference type="Proteomes" id="UP000181942"/>
    </source>
</evidence>